<accession>A0A5M3M819</accession>
<dbReference type="Proteomes" id="UP000053558">
    <property type="component" value="Unassembled WGS sequence"/>
</dbReference>
<dbReference type="OrthoDB" id="2638305at2759"/>
<dbReference type="OMA" id="RNIRIRF"/>
<feature type="region of interest" description="Disordered" evidence="1">
    <location>
        <begin position="293"/>
        <end position="318"/>
    </location>
</feature>
<reference evidence="3" key="1">
    <citation type="journal article" date="2012" name="Science">
        <title>The Paleozoic origin of enzymatic lignin decomposition reconstructed from 31 fungal genomes.</title>
        <authorList>
            <person name="Floudas D."/>
            <person name="Binder M."/>
            <person name="Riley R."/>
            <person name="Barry K."/>
            <person name="Blanchette R.A."/>
            <person name="Henrissat B."/>
            <person name="Martinez A.T."/>
            <person name="Otillar R."/>
            <person name="Spatafora J.W."/>
            <person name="Yadav J.S."/>
            <person name="Aerts A."/>
            <person name="Benoit I."/>
            <person name="Boyd A."/>
            <person name="Carlson A."/>
            <person name="Copeland A."/>
            <person name="Coutinho P.M."/>
            <person name="de Vries R.P."/>
            <person name="Ferreira P."/>
            <person name="Findley K."/>
            <person name="Foster B."/>
            <person name="Gaskell J."/>
            <person name="Glotzer D."/>
            <person name="Gorecki P."/>
            <person name="Heitman J."/>
            <person name="Hesse C."/>
            <person name="Hori C."/>
            <person name="Igarashi K."/>
            <person name="Jurgens J.A."/>
            <person name="Kallen N."/>
            <person name="Kersten P."/>
            <person name="Kohler A."/>
            <person name="Kuees U."/>
            <person name="Kumar T.K.A."/>
            <person name="Kuo A."/>
            <person name="LaButti K."/>
            <person name="Larrondo L.F."/>
            <person name="Lindquist E."/>
            <person name="Ling A."/>
            <person name="Lombard V."/>
            <person name="Lucas S."/>
            <person name="Lundell T."/>
            <person name="Martin R."/>
            <person name="McLaughlin D.J."/>
            <person name="Morgenstern I."/>
            <person name="Morin E."/>
            <person name="Murat C."/>
            <person name="Nagy L.G."/>
            <person name="Nolan M."/>
            <person name="Ohm R.A."/>
            <person name="Patyshakuliyeva A."/>
            <person name="Rokas A."/>
            <person name="Ruiz-Duenas F.J."/>
            <person name="Sabat G."/>
            <person name="Salamov A."/>
            <person name="Samejima M."/>
            <person name="Schmutz J."/>
            <person name="Slot J.C."/>
            <person name="St John F."/>
            <person name="Stenlid J."/>
            <person name="Sun H."/>
            <person name="Sun S."/>
            <person name="Syed K."/>
            <person name="Tsang A."/>
            <person name="Wiebenga A."/>
            <person name="Young D."/>
            <person name="Pisabarro A."/>
            <person name="Eastwood D.C."/>
            <person name="Martin F."/>
            <person name="Cullen D."/>
            <person name="Grigoriev I.V."/>
            <person name="Hibbett D.S."/>
        </authorList>
    </citation>
    <scope>NUCLEOTIDE SEQUENCE [LARGE SCALE GENOMIC DNA]</scope>
    <source>
        <strain evidence="3">RWD-64-598 SS2</strain>
    </source>
</reference>
<protein>
    <submittedName>
        <fullName evidence="2">Uncharacterized protein</fullName>
    </submittedName>
</protein>
<dbReference type="GeneID" id="19208491"/>
<dbReference type="EMBL" id="JH711589">
    <property type="protein sequence ID" value="EIW75319.1"/>
    <property type="molecule type" value="Genomic_DNA"/>
</dbReference>
<dbReference type="RefSeq" id="XP_007774478.1">
    <property type="nucleotide sequence ID" value="XM_007776288.1"/>
</dbReference>
<proteinExistence type="predicted"/>
<evidence type="ECO:0000256" key="1">
    <source>
        <dbReference type="SAM" id="MobiDB-lite"/>
    </source>
</evidence>
<evidence type="ECO:0000313" key="3">
    <source>
        <dbReference type="Proteomes" id="UP000053558"/>
    </source>
</evidence>
<feature type="compositionally biased region" description="Polar residues" evidence="1">
    <location>
        <begin position="293"/>
        <end position="313"/>
    </location>
</feature>
<comment type="caution">
    <text evidence="2">The sequence shown here is derived from an EMBL/GenBank/DDBJ whole genome shotgun (WGS) entry which is preliminary data.</text>
</comment>
<keyword evidence="3" id="KW-1185">Reference proteome</keyword>
<feature type="non-terminal residue" evidence="2">
    <location>
        <position position="1"/>
    </location>
</feature>
<name>A0A5M3M819_CONPW</name>
<dbReference type="KEGG" id="cput:CONPUDRAFT_66230"/>
<evidence type="ECO:0000313" key="2">
    <source>
        <dbReference type="EMBL" id="EIW75319.1"/>
    </source>
</evidence>
<organism evidence="2 3">
    <name type="scientific">Coniophora puteana (strain RWD-64-598)</name>
    <name type="common">Brown rot fungus</name>
    <dbReference type="NCBI Taxonomy" id="741705"/>
    <lineage>
        <taxon>Eukaryota</taxon>
        <taxon>Fungi</taxon>
        <taxon>Dikarya</taxon>
        <taxon>Basidiomycota</taxon>
        <taxon>Agaricomycotina</taxon>
        <taxon>Agaricomycetes</taxon>
        <taxon>Agaricomycetidae</taxon>
        <taxon>Boletales</taxon>
        <taxon>Coniophorineae</taxon>
        <taxon>Coniophoraceae</taxon>
        <taxon>Coniophora</taxon>
    </lineage>
</organism>
<gene>
    <name evidence="2" type="ORF">CONPUDRAFT_66230</name>
</gene>
<dbReference type="AlphaFoldDB" id="A0A5M3M819"/>
<sequence length="474" mass="53655">FPDTKVSLDLWHFVMRYSGCIVNTTRNPRQKEVAACISSCIVAQKADGASQHAVYRSKEEQERRLVEAFEYFERVGGIWGRYASKVHAEQLQHVRKGCLARPRNDIASDGSRIEGSHKGWNTLNRAQPSGIETMSALCHDFVLRRNIRIASRLEDRSTFIQSTFGSHHVHFTDYVARLWNQTCIETKSTNLLHLPILAKVDSNEAFGLVPSNYFLSFGGNIEVKIEESLLLDSDLSGDSAEQVTESALTNLNAGSDNTIVSHYCFTYHNETYRLTTTSPALRSITRSRCTPQLGVSASATGSRAATPSSQPSEVTRLPPLPPGLTRSEHFFSISTGIDARALRIEGDAEFYLFMDMRAEFKWQSYNMSPRKWVPATDVYNSRLRELNRARQIPTIAKHPQALLRKLGDIERSVLDRIHTKNFTCKYLLILLTSQVLLLTFLTAQRNTETFWKHHCQVIQLVKEESADKVSRLTI</sequence>